<evidence type="ECO:0000256" key="4">
    <source>
        <dbReference type="ARBA" id="ARBA00022781"/>
    </source>
</evidence>
<dbReference type="GO" id="GO:0046933">
    <property type="term" value="F:proton-transporting ATP synthase activity, rotational mechanism"/>
    <property type="evidence" value="ECO:0007669"/>
    <property type="project" value="UniProtKB-UniRule"/>
</dbReference>
<comment type="subunit">
    <text evidence="8">Has multiple subunits with at least A(3), B(3), C, D, E, F, H, I and proteolipid K(x).</text>
</comment>
<keyword evidence="4 8" id="KW-0375">Hydrogen ion transport</keyword>
<accession>A0A2T9X996</accession>
<dbReference type="InterPro" id="IPR002842">
    <property type="entry name" value="ATPase_V1_Esu"/>
</dbReference>
<dbReference type="GO" id="GO:0042777">
    <property type="term" value="P:proton motive force-driven plasma membrane ATP synthesis"/>
    <property type="evidence" value="ECO:0007669"/>
    <property type="project" value="UniProtKB-UniRule"/>
</dbReference>
<evidence type="ECO:0000313" key="11">
    <source>
        <dbReference type="Proteomes" id="UP000245638"/>
    </source>
</evidence>
<dbReference type="GO" id="GO:0005886">
    <property type="term" value="C:plasma membrane"/>
    <property type="evidence" value="ECO:0007669"/>
    <property type="project" value="UniProtKB-SubCell"/>
</dbReference>
<dbReference type="GO" id="GO:0005524">
    <property type="term" value="F:ATP binding"/>
    <property type="evidence" value="ECO:0007669"/>
    <property type="project" value="UniProtKB-UniRule"/>
</dbReference>
<keyword evidence="3 8" id="KW-1003">Cell membrane</keyword>
<comment type="function">
    <text evidence="8">Component of the A-type ATP synthase that produces ATP from ADP in the presence of a proton gradient across the membrane.</text>
</comment>
<evidence type="ECO:0000256" key="3">
    <source>
        <dbReference type="ARBA" id="ARBA00022475"/>
    </source>
</evidence>
<keyword evidence="2 8" id="KW-0813">Transport</keyword>
<reference evidence="10 11" key="1">
    <citation type="journal article" date="2015" name="Appl. Environ. Microbiol.">
        <title>Nanoarchaeota, Their Sulfolobales Host, and Nanoarchaeota Virus Distribution across Yellowstone National Park Hot Springs.</title>
        <authorList>
            <person name="Munson-McGee J.H."/>
            <person name="Field E.K."/>
            <person name="Bateson M."/>
            <person name="Rooney C."/>
            <person name="Stepanauskas R."/>
            <person name="Young M.J."/>
        </authorList>
    </citation>
    <scope>NUCLEOTIDE SEQUENCE [LARGE SCALE GENOMIC DNA]</scope>
    <source>
        <strain evidence="10">SCGC AC-742_N10</strain>
    </source>
</reference>
<proteinExistence type="inferred from homology"/>
<evidence type="ECO:0000256" key="1">
    <source>
        <dbReference type="ARBA" id="ARBA00005901"/>
    </source>
</evidence>
<dbReference type="GO" id="GO:0046961">
    <property type="term" value="F:proton-transporting ATPase activity, rotational mechanism"/>
    <property type="evidence" value="ECO:0007669"/>
    <property type="project" value="InterPro"/>
</dbReference>
<comment type="subcellular location">
    <subcellularLocation>
        <location evidence="8">Cell membrane</location>
        <topology evidence="8">Peripheral membrane protein</topology>
    </subcellularLocation>
</comment>
<evidence type="ECO:0000256" key="2">
    <source>
        <dbReference type="ARBA" id="ARBA00022448"/>
    </source>
</evidence>
<evidence type="ECO:0000256" key="5">
    <source>
        <dbReference type="ARBA" id="ARBA00023065"/>
    </source>
</evidence>
<protein>
    <recommendedName>
        <fullName evidence="8">A-type ATP synthase subunit E</fullName>
    </recommendedName>
</protein>
<dbReference type="GO" id="GO:0033178">
    <property type="term" value="C:proton-transporting two-sector ATPase complex, catalytic domain"/>
    <property type="evidence" value="ECO:0007669"/>
    <property type="project" value="InterPro"/>
</dbReference>
<evidence type="ECO:0000256" key="6">
    <source>
        <dbReference type="ARBA" id="ARBA00023136"/>
    </source>
</evidence>
<dbReference type="Proteomes" id="UP000245638">
    <property type="component" value="Unassembled WGS sequence"/>
</dbReference>
<name>A0A2T9X996_9CREN</name>
<dbReference type="EMBL" id="QEFD01000082">
    <property type="protein sequence ID" value="PVU76602.1"/>
    <property type="molecule type" value="Genomic_DNA"/>
</dbReference>
<keyword evidence="6 8" id="KW-0472">Membrane</keyword>
<keyword evidence="9" id="KW-0175">Coiled coil</keyword>
<dbReference type="InterPro" id="IPR038495">
    <property type="entry name" value="ATPase_E_C"/>
</dbReference>
<sequence>MELNDLLDYAIKKVMEDIRENLEQALAEANKIIENKYSDILSDYDKKIRDLISKRKEQIEGEKAKLDVENKRAILNEENYWLQKVYDEVVKNINVVTSSKEYAEGLQSIIKKEISSSTTKAKIICNKSDEELVKKILKDNKLSADVEEDNSLLGGIKIYYPDVGLVRDYSLNLILSQVFESVKPKVAEILFGGENGR</sequence>
<feature type="coiled-coil region" evidence="9">
    <location>
        <begin position="12"/>
        <end position="76"/>
    </location>
</feature>
<comment type="similarity">
    <text evidence="1 8">Belongs to the V-ATPase E subunit family.</text>
</comment>
<evidence type="ECO:0000256" key="7">
    <source>
        <dbReference type="ARBA" id="ARBA00023310"/>
    </source>
</evidence>
<dbReference type="HAMAP" id="MF_00311">
    <property type="entry name" value="ATP_synth_E_arch"/>
    <property type="match status" value="1"/>
</dbReference>
<dbReference type="AlphaFoldDB" id="A0A2T9X996"/>
<evidence type="ECO:0000256" key="9">
    <source>
        <dbReference type="SAM" id="Coils"/>
    </source>
</evidence>
<keyword evidence="5 8" id="KW-0406">Ion transport</keyword>
<evidence type="ECO:0000256" key="8">
    <source>
        <dbReference type="HAMAP-Rule" id="MF_00311"/>
    </source>
</evidence>
<comment type="caution">
    <text evidence="10">The sequence shown here is derived from an EMBL/GenBank/DDBJ whole genome shotgun (WGS) entry which is preliminary data.</text>
</comment>
<gene>
    <name evidence="8" type="primary">atpE</name>
    <name evidence="10" type="ORF">DDW13_02645</name>
</gene>
<organism evidence="10 11">
    <name type="scientific">Acidianus hospitalis</name>
    <dbReference type="NCBI Taxonomy" id="563177"/>
    <lineage>
        <taxon>Archaea</taxon>
        <taxon>Thermoproteota</taxon>
        <taxon>Thermoprotei</taxon>
        <taxon>Sulfolobales</taxon>
        <taxon>Sulfolobaceae</taxon>
        <taxon>Acidianus</taxon>
    </lineage>
</organism>
<keyword evidence="7 8" id="KW-0066">ATP synthesis</keyword>
<dbReference type="Gene3D" id="3.30.2320.30">
    <property type="entry name" value="ATP synthase, E subunit, C-terminal"/>
    <property type="match status" value="1"/>
</dbReference>
<evidence type="ECO:0000313" key="10">
    <source>
        <dbReference type="EMBL" id="PVU76602.1"/>
    </source>
</evidence>
<dbReference type="SUPFAM" id="SSF160527">
    <property type="entry name" value="V-type ATPase subunit E-like"/>
    <property type="match status" value="1"/>
</dbReference>